<dbReference type="SMART" id="SM01134">
    <property type="entry name" value="DeoRC"/>
    <property type="match status" value="1"/>
</dbReference>
<dbReference type="GO" id="GO:0003677">
    <property type="term" value="F:DNA binding"/>
    <property type="evidence" value="ECO:0007669"/>
    <property type="project" value="UniProtKB-KW"/>
</dbReference>
<keyword evidence="6" id="KW-1185">Reference proteome</keyword>
<dbReference type="InterPro" id="IPR036390">
    <property type="entry name" value="WH_DNA-bd_sf"/>
</dbReference>
<accession>A0ABV8JEP5</accession>
<organism evidence="5 6">
    <name type="scientific">Salinithrix halophila</name>
    <dbReference type="NCBI Taxonomy" id="1485204"/>
    <lineage>
        <taxon>Bacteria</taxon>
        <taxon>Bacillati</taxon>
        <taxon>Bacillota</taxon>
        <taxon>Bacilli</taxon>
        <taxon>Bacillales</taxon>
        <taxon>Thermoactinomycetaceae</taxon>
        <taxon>Salinithrix</taxon>
    </lineage>
</organism>
<dbReference type="PROSITE" id="PS51000">
    <property type="entry name" value="HTH_DEOR_2"/>
    <property type="match status" value="1"/>
</dbReference>
<dbReference type="Proteomes" id="UP001595843">
    <property type="component" value="Unassembled WGS sequence"/>
</dbReference>
<keyword evidence="2 5" id="KW-0238">DNA-binding</keyword>
<dbReference type="PANTHER" id="PTHR30363:SF51">
    <property type="entry name" value="HTH-TYPE TRANSCRIPTIONAL REPRESSOR GLCR"/>
    <property type="match status" value="1"/>
</dbReference>
<sequence>MYQEERMLAILEHLKKNKRVSVQELCDLFGISRDTARRDLVRLDEEGTIIRTRGGAILPTLNKEVQGYKERLRAEPAVKEEIGRMAASLIRDGDYVIMDASTTVQFAARYLKAKDVVVVTNSIDIADILTEKEGVSIHLLGGLLHKKHRYVYGAATIEKLKEYRVDKVLFGASGITEEGLFFPHDEDGYVIRETIRRADQTVVLADSTKFDRRFFHRVCGLEEIDWIVADRIPTEAIRDVLEEKEIKVMEGKETND</sequence>
<dbReference type="InterPro" id="IPR037171">
    <property type="entry name" value="NagB/RpiA_transferase-like"/>
</dbReference>
<protein>
    <submittedName>
        <fullName evidence="5">DeoR/GlpR family DNA-binding transcription regulator</fullName>
    </submittedName>
</protein>
<evidence type="ECO:0000256" key="3">
    <source>
        <dbReference type="ARBA" id="ARBA00023163"/>
    </source>
</evidence>
<keyword evidence="1" id="KW-0805">Transcription regulation</keyword>
<dbReference type="SUPFAM" id="SSF100950">
    <property type="entry name" value="NagB/RpiA/CoA transferase-like"/>
    <property type="match status" value="1"/>
</dbReference>
<dbReference type="SMART" id="SM00420">
    <property type="entry name" value="HTH_DEOR"/>
    <property type="match status" value="1"/>
</dbReference>
<dbReference type="PANTHER" id="PTHR30363">
    <property type="entry name" value="HTH-TYPE TRANSCRIPTIONAL REGULATOR SRLR-RELATED"/>
    <property type="match status" value="1"/>
</dbReference>
<dbReference type="PROSITE" id="PS00894">
    <property type="entry name" value="HTH_DEOR_1"/>
    <property type="match status" value="1"/>
</dbReference>
<evidence type="ECO:0000256" key="1">
    <source>
        <dbReference type="ARBA" id="ARBA00023015"/>
    </source>
</evidence>
<feature type="domain" description="HTH deoR-type" evidence="4">
    <location>
        <begin position="3"/>
        <end position="58"/>
    </location>
</feature>
<evidence type="ECO:0000313" key="6">
    <source>
        <dbReference type="Proteomes" id="UP001595843"/>
    </source>
</evidence>
<gene>
    <name evidence="5" type="ORF">ACFOUO_08250</name>
</gene>
<dbReference type="InterPro" id="IPR050313">
    <property type="entry name" value="Carb_Metab_HTH_regulators"/>
</dbReference>
<dbReference type="InterPro" id="IPR018356">
    <property type="entry name" value="Tscrpt_reg_HTH_DeoR_CS"/>
</dbReference>
<reference evidence="6" key="1">
    <citation type="journal article" date="2019" name="Int. J. Syst. Evol. Microbiol.">
        <title>The Global Catalogue of Microorganisms (GCM) 10K type strain sequencing project: providing services to taxonomists for standard genome sequencing and annotation.</title>
        <authorList>
            <consortium name="The Broad Institute Genomics Platform"/>
            <consortium name="The Broad Institute Genome Sequencing Center for Infectious Disease"/>
            <person name="Wu L."/>
            <person name="Ma J."/>
        </authorList>
    </citation>
    <scope>NUCLEOTIDE SEQUENCE [LARGE SCALE GENOMIC DNA]</scope>
    <source>
        <strain evidence="6">IBRC-M 10813</strain>
    </source>
</reference>
<dbReference type="PRINTS" id="PR00037">
    <property type="entry name" value="HTHLACR"/>
</dbReference>
<name>A0ABV8JEP5_9BACL</name>
<proteinExistence type="predicted"/>
<evidence type="ECO:0000313" key="5">
    <source>
        <dbReference type="EMBL" id="MFC4076800.1"/>
    </source>
</evidence>
<evidence type="ECO:0000259" key="4">
    <source>
        <dbReference type="PROSITE" id="PS51000"/>
    </source>
</evidence>
<dbReference type="InterPro" id="IPR001034">
    <property type="entry name" value="DeoR_HTH"/>
</dbReference>
<keyword evidence="3" id="KW-0804">Transcription</keyword>
<dbReference type="RefSeq" id="WP_380704073.1">
    <property type="nucleotide sequence ID" value="NZ_JBHSAP010000009.1"/>
</dbReference>
<dbReference type="Pfam" id="PF08220">
    <property type="entry name" value="HTH_DeoR"/>
    <property type="match status" value="1"/>
</dbReference>
<dbReference type="SUPFAM" id="SSF46785">
    <property type="entry name" value="Winged helix' DNA-binding domain"/>
    <property type="match status" value="1"/>
</dbReference>
<dbReference type="InterPro" id="IPR014036">
    <property type="entry name" value="DeoR-like_C"/>
</dbReference>
<comment type="caution">
    <text evidence="5">The sequence shown here is derived from an EMBL/GenBank/DDBJ whole genome shotgun (WGS) entry which is preliminary data.</text>
</comment>
<dbReference type="Pfam" id="PF00455">
    <property type="entry name" value="DeoRC"/>
    <property type="match status" value="1"/>
</dbReference>
<evidence type="ECO:0000256" key="2">
    <source>
        <dbReference type="ARBA" id="ARBA00023125"/>
    </source>
</evidence>
<dbReference type="Gene3D" id="1.10.10.10">
    <property type="entry name" value="Winged helix-like DNA-binding domain superfamily/Winged helix DNA-binding domain"/>
    <property type="match status" value="1"/>
</dbReference>
<dbReference type="InterPro" id="IPR036388">
    <property type="entry name" value="WH-like_DNA-bd_sf"/>
</dbReference>
<dbReference type="Gene3D" id="3.40.50.1360">
    <property type="match status" value="1"/>
</dbReference>
<dbReference type="EMBL" id="JBHSAP010000009">
    <property type="protein sequence ID" value="MFC4076800.1"/>
    <property type="molecule type" value="Genomic_DNA"/>
</dbReference>